<evidence type="ECO:0000256" key="5">
    <source>
        <dbReference type="ARBA" id="ARBA00022490"/>
    </source>
</evidence>
<comment type="caution">
    <text evidence="15">The sequence shown here is derived from an EMBL/GenBank/DDBJ whole genome shotgun (WGS) entry which is preliminary data.</text>
</comment>
<dbReference type="EC" id="2.7.7.87" evidence="3 13"/>
<evidence type="ECO:0000256" key="13">
    <source>
        <dbReference type="PIRNR" id="PIRNR004930"/>
    </source>
</evidence>
<evidence type="ECO:0000256" key="2">
    <source>
        <dbReference type="ARBA" id="ARBA00007663"/>
    </source>
</evidence>
<comment type="function">
    <text evidence="13">Required for the formation of a threonylcarbamoyl group on adenosine at position 37 (t(6)A37) in tRNAs that read codons beginning with adenine.</text>
</comment>
<dbReference type="PROSITE" id="PS51163">
    <property type="entry name" value="YRDC"/>
    <property type="match status" value="1"/>
</dbReference>
<dbReference type="EMBL" id="JAWONS010000133">
    <property type="protein sequence ID" value="MDW2797851.1"/>
    <property type="molecule type" value="Genomic_DNA"/>
</dbReference>
<dbReference type="SUPFAM" id="SSF55821">
    <property type="entry name" value="YrdC/RibB"/>
    <property type="match status" value="1"/>
</dbReference>
<keyword evidence="10 13" id="KW-0067">ATP-binding</keyword>
<evidence type="ECO:0000256" key="3">
    <source>
        <dbReference type="ARBA" id="ARBA00012584"/>
    </source>
</evidence>
<gene>
    <name evidence="15" type="ORF">RZO55_09730</name>
</gene>
<keyword evidence="9 13" id="KW-0547">Nucleotide-binding</keyword>
<dbReference type="Gene3D" id="3.90.870.10">
    <property type="entry name" value="DHBP synthase"/>
    <property type="match status" value="1"/>
</dbReference>
<dbReference type="Gene3D" id="3.40.50.11030">
    <property type="entry name" value="Threonylcarbamoyl-AMP synthase, C-terminal domain"/>
    <property type="match status" value="1"/>
</dbReference>
<sequence>MNTKRIILKDKEHPDLEQLREPAKILREGGLVAFPTETVYGLGANALNEEAAKKIYEAKGRPSDNPLIAHIADFDDLLPLVAEVPETGRKLMEAFWPGPLTLIFPKSALVPYGTTGGLDTVAVRMPADPAASALIRLAGVPIAAPSANTSGRPSPTTADHVWQDMNGKIQMIVDSGAVGIGVESTIIDVSGEEPMILRPGAVTREMASKVLGKEIFLDPAITSGPLKADVRPKAPGMKYKHYAPKADLTLVEGVEDAVTAAINKLVQEKLEAECRVGVICTDETLKSYPWGMVRSIGSRVHEESIAHNLYAVLREFDDLNADYIFSESFSRNHLGQAIMNRLTKAAGYHIIQV</sequence>
<evidence type="ECO:0000256" key="4">
    <source>
        <dbReference type="ARBA" id="ARBA00015492"/>
    </source>
</evidence>
<proteinExistence type="inferred from homology"/>
<dbReference type="InterPro" id="IPR038385">
    <property type="entry name" value="Sua5/YwlC_C"/>
</dbReference>
<evidence type="ECO:0000256" key="9">
    <source>
        <dbReference type="ARBA" id="ARBA00022741"/>
    </source>
</evidence>
<dbReference type="GO" id="GO:0061710">
    <property type="term" value="F:L-threonylcarbamoyladenylate synthase"/>
    <property type="evidence" value="ECO:0007669"/>
    <property type="project" value="UniProtKB-EC"/>
</dbReference>
<evidence type="ECO:0000256" key="1">
    <source>
        <dbReference type="ARBA" id="ARBA00004496"/>
    </source>
</evidence>
<dbReference type="InterPro" id="IPR050156">
    <property type="entry name" value="TC-AMP_synthase_SUA5"/>
</dbReference>
<name>A0ABU4GJR8_9CLOT</name>
<evidence type="ECO:0000313" key="16">
    <source>
        <dbReference type="Proteomes" id="UP001276854"/>
    </source>
</evidence>
<dbReference type="PANTHER" id="PTHR17490">
    <property type="entry name" value="SUA5"/>
    <property type="match status" value="1"/>
</dbReference>
<dbReference type="Pfam" id="PF03481">
    <property type="entry name" value="Sua5_C"/>
    <property type="match status" value="1"/>
</dbReference>
<dbReference type="InterPro" id="IPR010923">
    <property type="entry name" value="T(6)A37_SUA5"/>
</dbReference>
<keyword evidence="8 13" id="KW-0548">Nucleotidyltransferase</keyword>
<evidence type="ECO:0000259" key="14">
    <source>
        <dbReference type="PROSITE" id="PS51163"/>
    </source>
</evidence>
<evidence type="ECO:0000256" key="8">
    <source>
        <dbReference type="ARBA" id="ARBA00022695"/>
    </source>
</evidence>
<feature type="domain" description="YrdC-like" evidence="14">
    <location>
        <begin position="16"/>
        <end position="202"/>
    </location>
</feature>
<organism evidence="15 16">
    <name type="scientific">Clostridium boliviensis</name>
    <dbReference type="NCBI Taxonomy" id="318465"/>
    <lineage>
        <taxon>Bacteria</taxon>
        <taxon>Bacillati</taxon>
        <taxon>Bacillota</taxon>
        <taxon>Clostridia</taxon>
        <taxon>Eubacteriales</taxon>
        <taxon>Clostridiaceae</taxon>
        <taxon>Clostridium</taxon>
    </lineage>
</organism>
<dbReference type="PANTHER" id="PTHR17490:SF16">
    <property type="entry name" value="THREONYLCARBAMOYL-AMP SYNTHASE"/>
    <property type="match status" value="1"/>
</dbReference>
<accession>A0ABU4GJR8</accession>
<dbReference type="InterPro" id="IPR017945">
    <property type="entry name" value="DHBP_synth_RibB-like_a/b_dom"/>
</dbReference>
<evidence type="ECO:0000313" key="15">
    <source>
        <dbReference type="EMBL" id="MDW2797851.1"/>
    </source>
</evidence>
<keyword evidence="6 13" id="KW-0808">Transferase</keyword>
<dbReference type="Pfam" id="PF01300">
    <property type="entry name" value="Sua5_yciO_yrdC"/>
    <property type="match status" value="1"/>
</dbReference>
<dbReference type="PIRSF" id="PIRSF004930">
    <property type="entry name" value="Tln_factor_SUA5"/>
    <property type="match status" value="1"/>
</dbReference>
<dbReference type="InterPro" id="IPR005145">
    <property type="entry name" value="Sua5_C"/>
</dbReference>
<reference evidence="15 16" key="1">
    <citation type="submission" date="2023-10" db="EMBL/GenBank/DDBJ databases">
        <title>A novel Glycoside Hydrolase 43-Like Enzyme from Clostrdium boliviensis is an Endo-xylanase, and a Candidate for Xylooligosaccharides Production from Different Xylan Substrates.</title>
        <authorList>
            <person name="Alvarez M.T."/>
            <person name="Rocabado-Villegas L.R."/>
            <person name="Salas-Veizaga D.M."/>
            <person name="Linares-Pasten J.A."/>
            <person name="Gudmundsdottir E.E."/>
            <person name="Hreggvidsson G.O."/>
            <person name="Adlercreutz P."/>
            <person name="Nordberg Karlsson E."/>
        </authorList>
    </citation>
    <scope>NUCLEOTIDE SEQUENCE [LARGE SCALE GENOMIC DNA]</scope>
    <source>
        <strain evidence="15 16">E-1</strain>
    </source>
</reference>
<dbReference type="InterPro" id="IPR006070">
    <property type="entry name" value="Sua5-like_dom"/>
</dbReference>
<evidence type="ECO:0000256" key="12">
    <source>
        <dbReference type="ARBA" id="ARBA00048366"/>
    </source>
</evidence>
<evidence type="ECO:0000256" key="11">
    <source>
        <dbReference type="ARBA" id="ARBA00029774"/>
    </source>
</evidence>
<evidence type="ECO:0000256" key="6">
    <source>
        <dbReference type="ARBA" id="ARBA00022679"/>
    </source>
</evidence>
<comment type="subcellular location">
    <subcellularLocation>
        <location evidence="1 13">Cytoplasm</location>
    </subcellularLocation>
</comment>
<dbReference type="Proteomes" id="UP001276854">
    <property type="component" value="Unassembled WGS sequence"/>
</dbReference>
<evidence type="ECO:0000256" key="7">
    <source>
        <dbReference type="ARBA" id="ARBA00022694"/>
    </source>
</evidence>
<comment type="catalytic activity">
    <reaction evidence="12 13">
        <text>L-threonine + hydrogencarbonate + ATP = L-threonylcarbamoyladenylate + diphosphate + H2O</text>
        <dbReference type="Rhea" id="RHEA:36407"/>
        <dbReference type="ChEBI" id="CHEBI:15377"/>
        <dbReference type="ChEBI" id="CHEBI:17544"/>
        <dbReference type="ChEBI" id="CHEBI:30616"/>
        <dbReference type="ChEBI" id="CHEBI:33019"/>
        <dbReference type="ChEBI" id="CHEBI:57926"/>
        <dbReference type="ChEBI" id="CHEBI:73682"/>
        <dbReference type="EC" id="2.7.7.87"/>
    </reaction>
</comment>
<evidence type="ECO:0000256" key="10">
    <source>
        <dbReference type="ARBA" id="ARBA00022840"/>
    </source>
</evidence>
<keyword evidence="5 13" id="KW-0963">Cytoplasm</keyword>
<keyword evidence="16" id="KW-1185">Reference proteome</keyword>
<protein>
    <recommendedName>
        <fullName evidence="4 13">Threonylcarbamoyl-AMP synthase</fullName>
        <shortName evidence="13">TC-AMP synthase</shortName>
        <ecNumber evidence="3 13">2.7.7.87</ecNumber>
    </recommendedName>
    <alternativeName>
        <fullName evidence="11 13">L-threonylcarbamoyladenylate synthase</fullName>
    </alternativeName>
</protein>
<dbReference type="NCBIfam" id="TIGR00057">
    <property type="entry name" value="L-threonylcarbamoyladenylate synthase"/>
    <property type="match status" value="1"/>
</dbReference>
<keyword evidence="7 13" id="KW-0819">tRNA processing</keyword>
<comment type="similarity">
    <text evidence="2 13">Belongs to the SUA5 family.</text>
</comment>